<gene>
    <name evidence="2" type="ORF">SM757_10610</name>
</gene>
<dbReference type="EMBL" id="JAXOJX010000013">
    <property type="protein sequence ID" value="MDZ5457020.1"/>
    <property type="molecule type" value="Genomic_DNA"/>
</dbReference>
<organism evidence="2 3">
    <name type="scientific">Azohydromonas lata</name>
    <dbReference type="NCBI Taxonomy" id="45677"/>
    <lineage>
        <taxon>Bacteria</taxon>
        <taxon>Pseudomonadati</taxon>
        <taxon>Pseudomonadota</taxon>
        <taxon>Betaproteobacteria</taxon>
        <taxon>Burkholderiales</taxon>
        <taxon>Sphaerotilaceae</taxon>
        <taxon>Azohydromonas</taxon>
    </lineage>
</organism>
<evidence type="ECO:0000313" key="3">
    <source>
        <dbReference type="Proteomes" id="UP001293718"/>
    </source>
</evidence>
<sequence length="702" mass="70548">MTPRRRSHARPAAQRGMVTVVAMLFLVATVVFGLTQMLNMSSGNVAESQRQADRTAAFFLAESGLEQAQASLAAALVGSYTNNSCTGIASTYTLGRGTVGLSAVSSPANCDNSGATPCGACTVTSVGRVGNTQSTLTQDMNLTVRNGVYCNGATTDCANSPTLNWQLQLQNTAAVAGIGLFALTYDEQGNNQASCAAASNCRLQMSVSSPAAGNNSVGLMGNAVLIPAGSTYPIYQTMTKGRNNLAEVGGFFLGTSAPTLTGPTTAAGAASYWNTRNNDATSKTVGSNGSSTGGTNDGTATSGGTCAAPGTTTQSCTSWCQGGDMLVFSFSANVTQLSDELSGVTFGTNASAGQNVAMTRIAKYPSPQVTGAPANVDAEIWYARNPNFTGASPLAVNASSYKGRGSGAVGARWVSNNADTTSISSGTLTVGASFTGPPGQVISVGDTVSWSGGNGNPSCPTNTSCGTVTAQVTPLLANEQLGGRGRYQLSGALNVPSANNRTWTVSSTVLRVSACTVCHFAAGDALSGLVSGRSISSQATPNNGYGATEATGGVGRYALSGAATYVAPGTNLYAGTPGSTLYLPATSSQPTVTSPQMLIALKSGTGAITPGTRVTAVSAANAATTAFTVSTTPTTPLDGATLCAGTCAFFVPNTDTTFALGGVTANFNGWAGGFTCLKGVDLTPQPVTSSTTSTARWTEAVQ</sequence>
<evidence type="ECO:0000313" key="2">
    <source>
        <dbReference type="EMBL" id="MDZ5457020.1"/>
    </source>
</evidence>
<proteinExistence type="predicted"/>
<keyword evidence="3" id="KW-1185">Reference proteome</keyword>
<evidence type="ECO:0000256" key="1">
    <source>
        <dbReference type="SAM" id="MobiDB-lite"/>
    </source>
</evidence>
<feature type="compositionally biased region" description="Low complexity" evidence="1">
    <location>
        <begin position="281"/>
        <end position="290"/>
    </location>
</feature>
<evidence type="ECO:0008006" key="4">
    <source>
        <dbReference type="Google" id="ProtNLM"/>
    </source>
</evidence>
<protein>
    <recommendedName>
        <fullName evidence="4">Type 4 fimbrial biogenesis protein PilX N-terminal domain-containing protein</fullName>
    </recommendedName>
</protein>
<dbReference type="RefSeq" id="WP_322465447.1">
    <property type="nucleotide sequence ID" value="NZ_JAXOJX010000013.1"/>
</dbReference>
<comment type="caution">
    <text evidence="2">The sequence shown here is derived from an EMBL/GenBank/DDBJ whole genome shotgun (WGS) entry which is preliminary data.</text>
</comment>
<dbReference type="Proteomes" id="UP001293718">
    <property type="component" value="Unassembled WGS sequence"/>
</dbReference>
<reference evidence="2 3" key="1">
    <citation type="submission" date="2023-11" db="EMBL/GenBank/DDBJ databases">
        <title>Draft genome of Azohydromonas lata strain H1 (DSM1123), a polyhydroxyalkanoate producer.</title>
        <authorList>
            <person name="Traversa D."/>
            <person name="D'Addabbo P."/>
            <person name="Pazzani C."/>
            <person name="Manzari C."/>
            <person name="Chiara M."/>
            <person name="Scrascia M."/>
        </authorList>
    </citation>
    <scope>NUCLEOTIDE SEQUENCE [LARGE SCALE GENOMIC DNA]</scope>
    <source>
        <strain evidence="2 3">H1</strain>
    </source>
</reference>
<accession>A0ABU5IEC9</accession>
<feature type="region of interest" description="Disordered" evidence="1">
    <location>
        <begin position="277"/>
        <end position="302"/>
    </location>
</feature>
<name>A0ABU5IEC9_9BURK</name>